<reference evidence="13" key="1">
    <citation type="journal article" date="2019" name="Int. J. Syst. Evol. Microbiol.">
        <title>The Global Catalogue of Microorganisms (GCM) 10K type strain sequencing project: providing services to taxonomists for standard genome sequencing and annotation.</title>
        <authorList>
            <consortium name="The Broad Institute Genomics Platform"/>
            <consortium name="The Broad Institute Genome Sequencing Center for Infectious Disease"/>
            <person name="Wu L."/>
            <person name="Ma J."/>
        </authorList>
    </citation>
    <scope>NUCLEOTIDE SEQUENCE [LARGE SCALE GENOMIC DNA]</scope>
    <source>
        <strain evidence="13">TISTR 1535</strain>
    </source>
</reference>
<feature type="transmembrane region" description="Helical" evidence="9">
    <location>
        <begin position="17"/>
        <end position="38"/>
    </location>
</feature>
<evidence type="ECO:0000313" key="13">
    <source>
        <dbReference type="Proteomes" id="UP001597502"/>
    </source>
</evidence>
<dbReference type="PANTHER" id="PTHR11562:SF17">
    <property type="entry name" value="RE54080P-RELATED"/>
    <property type="match status" value="1"/>
</dbReference>
<accession>A0ABW5V0W5</accession>
<dbReference type="EMBL" id="JBHUNA010000003">
    <property type="protein sequence ID" value="MFD2759617.1"/>
    <property type="molecule type" value="Genomic_DNA"/>
</dbReference>
<dbReference type="Pfam" id="PF01545">
    <property type="entry name" value="Cation_efflux"/>
    <property type="match status" value="1"/>
</dbReference>
<dbReference type="InterPro" id="IPR050681">
    <property type="entry name" value="CDF/SLC30A"/>
</dbReference>
<protein>
    <submittedName>
        <fullName evidence="12">Cation diffusion facilitator family transporter</fullName>
    </submittedName>
</protein>
<proteinExistence type="inferred from homology"/>
<evidence type="ECO:0000313" key="12">
    <source>
        <dbReference type="EMBL" id="MFD2759617.1"/>
    </source>
</evidence>
<evidence type="ECO:0000256" key="3">
    <source>
        <dbReference type="ARBA" id="ARBA00022448"/>
    </source>
</evidence>
<evidence type="ECO:0000256" key="2">
    <source>
        <dbReference type="ARBA" id="ARBA00008873"/>
    </source>
</evidence>
<comment type="caution">
    <text evidence="12">The sequence shown here is derived from an EMBL/GenBank/DDBJ whole genome shotgun (WGS) entry which is preliminary data.</text>
</comment>
<dbReference type="InterPro" id="IPR027470">
    <property type="entry name" value="Cation_efflux_CTD"/>
</dbReference>
<dbReference type="Pfam" id="PF16916">
    <property type="entry name" value="ZT_dimer"/>
    <property type="match status" value="1"/>
</dbReference>
<evidence type="ECO:0000256" key="4">
    <source>
        <dbReference type="ARBA" id="ARBA00022692"/>
    </source>
</evidence>
<evidence type="ECO:0000256" key="9">
    <source>
        <dbReference type="SAM" id="Phobius"/>
    </source>
</evidence>
<feature type="transmembrane region" description="Helical" evidence="9">
    <location>
        <begin position="152"/>
        <end position="179"/>
    </location>
</feature>
<dbReference type="SUPFAM" id="SSF161111">
    <property type="entry name" value="Cation efflux protein transmembrane domain-like"/>
    <property type="match status" value="1"/>
</dbReference>
<dbReference type="Proteomes" id="UP001597502">
    <property type="component" value="Unassembled WGS sequence"/>
</dbReference>
<evidence type="ECO:0000256" key="8">
    <source>
        <dbReference type="SAM" id="MobiDB-lite"/>
    </source>
</evidence>
<keyword evidence="7 9" id="KW-0472">Membrane</keyword>
<keyword evidence="13" id="KW-1185">Reference proteome</keyword>
<dbReference type="InterPro" id="IPR036837">
    <property type="entry name" value="Cation_efflux_CTD_sf"/>
</dbReference>
<dbReference type="InterPro" id="IPR002524">
    <property type="entry name" value="Cation_efflux"/>
</dbReference>
<keyword evidence="6" id="KW-0406">Ion transport</keyword>
<feature type="transmembrane region" description="Helical" evidence="9">
    <location>
        <begin position="85"/>
        <end position="104"/>
    </location>
</feature>
<dbReference type="Gene3D" id="3.30.70.1350">
    <property type="entry name" value="Cation efflux protein, cytoplasmic domain"/>
    <property type="match status" value="1"/>
</dbReference>
<dbReference type="PANTHER" id="PTHR11562">
    <property type="entry name" value="CATION EFFLUX PROTEIN/ ZINC TRANSPORTER"/>
    <property type="match status" value="1"/>
</dbReference>
<evidence type="ECO:0000256" key="6">
    <source>
        <dbReference type="ARBA" id="ARBA00023065"/>
    </source>
</evidence>
<dbReference type="Gene3D" id="1.20.1510.10">
    <property type="entry name" value="Cation efflux protein transmembrane domain"/>
    <property type="match status" value="1"/>
</dbReference>
<evidence type="ECO:0000256" key="1">
    <source>
        <dbReference type="ARBA" id="ARBA00004141"/>
    </source>
</evidence>
<evidence type="ECO:0000259" key="11">
    <source>
        <dbReference type="Pfam" id="PF16916"/>
    </source>
</evidence>
<dbReference type="InterPro" id="IPR058533">
    <property type="entry name" value="Cation_efflux_TM"/>
</dbReference>
<name>A0ABW5V0W5_9BACI</name>
<feature type="transmembrane region" description="Helical" evidence="9">
    <location>
        <begin position="44"/>
        <end position="65"/>
    </location>
</feature>
<dbReference type="InterPro" id="IPR027469">
    <property type="entry name" value="Cation_efflux_TMD_sf"/>
</dbReference>
<keyword evidence="4 9" id="KW-0812">Transmembrane</keyword>
<evidence type="ECO:0000256" key="7">
    <source>
        <dbReference type="ARBA" id="ARBA00023136"/>
    </source>
</evidence>
<feature type="domain" description="Cation efflux protein transmembrane" evidence="10">
    <location>
        <begin position="18"/>
        <end position="210"/>
    </location>
</feature>
<organism evidence="12 13">
    <name type="scientific">Lentibacillus juripiscarius</name>
    <dbReference type="NCBI Taxonomy" id="257446"/>
    <lineage>
        <taxon>Bacteria</taxon>
        <taxon>Bacillati</taxon>
        <taxon>Bacillota</taxon>
        <taxon>Bacilli</taxon>
        <taxon>Bacillales</taxon>
        <taxon>Bacillaceae</taxon>
        <taxon>Lentibacillus</taxon>
    </lineage>
</organism>
<keyword evidence="5 9" id="KW-1133">Transmembrane helix</keyword>
<evidence type="ECO:0000256" key="5">
    <source>
        <dbReference type="ARBA" id="ARBA00022989"/>
    </source>
</evidence>
<comment type="similarity">
    <text evidence="2">Belongs to the cation diffusion facilitator (CDF) transporter (TC 2.A.4) family. SLC30A subfamily.</text>
</comment>
<feature type="transmembrane region" description="Helical" evidence="9">
    <location>
        <begin position="185"/>
        <end position="202"/>
    </location>
</feature>
<dbReference type="RefSeq" id="WP_382390278.1">
    <property type="nucleotide sequence ID" value="NZ_JBHUNA010000003.1"/>
</dbReference>
<feature type="transmembrane region" description="Helical" evidence="9">
    <location>
        <begin position="116"/>
        <end position="140"/>
    </location>
</feature>
<gene>
    <name evidence="12" type="ORF">ACFSUO_01275</name>
</gene>
<comment type="subcellular location">
    <subcellularLocation>
        <location evidence="1">Membrane</location>
        <topology evidence="1">Multi-pass membrane protein</topology>
    </subcellularLocation>
</comment>
<sequence>MGHDHGHDHTHGANKKALMISFIIITLYMIIEAVGGFITNSLALLSDAGHMLSDSISLGVGFLAFRMGEKVASYSKTYGYKRFEILAAVFNGVTLIVISLYIFYEAYHRFMDPPEVASTGMLVIAIIGLIVNIVVAWILMRGDTEENLNLRAAFLHVLGDLLGSVGAIAAALLIMFFGLGWADPLASVIVAVLVLTSGWRVTKDAVHVLMEGTPKNVELEDIIQTIENVPEISAIHDLHVWSITSGQNALSCHAVVDGSLSVQESQELLRTIEHELEQKGIGHVTIQMESEEHPHTDSLLCDHESGPHDHEHE</sequence>
<evidence type="ECO:0000259" key="10">
    <source>
        <dbReference type="Pfam" id="PF01545"/>
    </source>
</evidence>
<dbReference type="NCBIfam" id="TIGR01297">
    <property type="entry name" value="CDF"/>
    <property type="match status" value="1"/>
</dbReference>
<dbReference type="SUPFAM" id="SSF160240">
    <property type="entry name" value="Cation efflux protein cytoplasmic domain-like"/>
    <property type="match status" value="1"/>
</dbReference>
<feature type="domain" description="Cation efflux protein cytoplasmic" evidence="11">
    <location>
        <begin position="214"/>
        <end position="290"/>
    </location>
</feature>
<keyword evidence="3" id="KW-0813">Transport</keyword>
<feature type="region of interest" description="Disordered" evidence="8">
    <location>
        <begin position="291"/>
        <end position="313"/>
    </location>
</feature>